<dbReference type="EMBL" id="JABFCT010000006">
    <property type="protein sequence ID" value="KAF5875325.1"/>
    <property type="molecule type" value="Genomic_DNA"/>
</dbReference>
<dbReference type="RefSeq" id="XP_037194271.1">
    <property type="nucleotide sequence ID" value="XM_037334184.1"/>
</dbReference>
<dbReference type="PANTHER" id="PTHR35910:SF1">
    <property type="entry name" value="2EXR DOMAIN-CONTAINING PROTEIN"/>
    <property type="match status" value="1"/>
</dbReference>
<dbReference type="GeneID" id="59257876"/>
<accession>A0A8H6EKL0</accession>
<dbReference type="Pfam" id="PF20150">
    <property type="entry name" value="2EXR"/>
    <property type="match status" value="1"/>
</dbReference>
<proteinExistence type="predicted"/>
<name>A0A8H6EKL0_9HELO</name>
<dbReference type="InterPro" id="IPR045518">
    <property type="entry name" value="2EXR"/>
</dbReference>
<dbReference type="OrthoDB" id="3473305at2759"/>
<protein>
    <recommendedName>
        <fullName evidence="1">2EXR domain-containing protein</fullName>
    </recommendedName>
</protein>
<reference evidence="2 3" key="1">
    <citation type="journal article" date="2020" name="Phytopathology">
        <title>A high-quality genome resource of Botrytis fragariae, a new and rapidly spreading fungal pathogen causing strawberry gray mold in the U.S.A.</title>
        <authorList>
            <person name="Wu Y."/>
            <person name="Saski C.A."/>
            <person name="Schnabel G."/>
            <person name="Xiao S."/>
            <person name="Hu M."/>
        </authorList>
    </citation>
    <scope>NUCLEOTIDE SEQUENCE [LARGE SCALE GENOMIC DNA]</scope>
    <source>
        <strain evidence="2 3">BVB16</strain>
    </source>
</reference>
<evidence type="ECO:0000259" key="1">
    <source>
        <dbReference type="Pfam" id="PF20150"/>
    </source>
</evidence>
<dbReference type="AlphaFoldDB" id="A0A8H6EKL0"/>
<keyword evidence="3" id="KW-1185">Reference proteome</keyword>
<sequence>MFRTSSQGFSGSQQKSLGFLEKHLSTFHQFALLPTEVRLMIWKEACRDERTVTVFSSDRVLDAKFSQGHGDLRFYTFRSRNSIPGVLHANSESRFIGKKFYLPVFDTRAEFPLVTTLGTGTAASIWINPSTDLICPMTSMTDDQCDALTKKMRDVKVEHIALNDCAFQRSASIPCDKWGTFSTMMSPFWMHENIREVTIYTSRYLVQPDEDIQLTKFDRKVAYPPKVMKSKMEIARRQNTSFGNLQKILKQQLLEDGKNKKHGRDCVKLDACPQWLFDCRGRWTRPEQREMVANPVNAVTIFGR</sequence>
<evidence type="ECO:0000313" key="3">
    <source>
        <dbReference type="Proteomes" id="UP000531561"/>
    </source>
</evidence>
<gene>
    <name evidence="2" type="ORF">Bfra_003780</name>
</gene>
<comment type="caution">
    <text evidence="2">The sequence shown here is derived from an EMBL/GenBank/DDBJ whole genome shotgun (WGS) entry which is preliminary data.</text>
</comment>
<evidence type="ECO:0000313" key="2">
    <source>
        <dbReference type="EMBL" id="KAF5875325.1"/>
    </source>
</evidence>
<feature type="domain" description="2EXR" evidence="1">
    <location>
        <begin position="27"/>
        <end position="134"/>
    </location>
</feature>
<dbReference type="Proteomes" id="UP000531561">
    <property type="component" value="Unassembled WGS sequence"/>
</dbReference>
<organism evidence="2 3">
    <name type="scientific">Botrytis fragariae</name>
    <dbReference type="NCBI Taxonomy" id="1964551"/>
    <lineage>
        <taxon>Eukaryota</taxon>
        <taxon>Fungi</taxon>
        <taxon>Dikarya</taxon>
        <taxon>Ascomycota</taxon>
        <taxon>Pezizomycotina</taxon>
        <taxon>Leotiomycetes</taxon>
        <taxon>Helotiales</taxon>
        <taxon>Sclerotiniaceae</taxon>
        <taxon>Botrytis</taxon>
    </lineage>
</organism>
<dbReference type="PANTHER" id="PTHR35910">
    <property type="entry name" value="2EXR DOMAIN-CONTAINING PROTEIN"/>
    <property type="match status" value="1"/>
</dbReference>